<keyword evidence="3" id="KW-0238">DNA-binding</keyword>
<evidence type="ECO:0000259" key="5">
    <source>
        <dbReference type="Pfam" id="PF04198"/>
    </source>
</evidence>
<dbReference type="Gene3D" id="3.40.50.1360">
    <property type="match status" value="1"/>
</dbReference>
<dbReference type="InterPro" id="IPR051054">
    <property type="entry name" value="SorC_transcr_regulators"/>
</dbReference>
<name>A0A3G5FID6_TETHA</name>
<proteinExistence type="inferred from homology"/>
<reference evidence="6 7" key="1">
    <citation type="journal article" date="2012" name="Int. J. Syst. Evol. Microbiol.">
        <title>Characterization of Tetragenococcus strains from sugar thick juice reveals a novel species, Tetragenococcus osmophilus sp. nov., and divides Tetragenococcus halophilus into two subspecies, T. halophilus subsp. halophilus subsp. nov. and T. halophilus subsp. flandriensis subsp. nov.</title>
        <authorList>
            <person name="Juste A."/>
            <person name="Van Trappen S."/>
            <person name="Verreth C."/>
            <person name="Cleenwerck I."/>
            <person name="De Vos P."/>
            <person name="Lievens B."/>
            <person name="Willems K.A."/>
        </authorList>
    </citation>
    <scope>NUCLEOTIDE SEQUENCE [LARGE SCALE GENOMIC DNA]</scope>
    <source>
        <strain evidence="6 7">LMG 26042</strain>
    </source>
</reference>
<dbReference type="Pfam" id="PF13412">
    <property type="entry name" value="HTH_24"/>
    <property type="match status" value="1"/>
</dbReference>
<sequence>MNNRNKMIVQAALLFYKENVNQTEIAKQLNVSRPTVATLLKEAVDRGIVKISIQDSEIMNFEQQEILAKKYGLKTVLISSATASEEEAKQEVGNLCATFVENNLKRIKNLGIGWGSTLNKFAEAASYHHFEDLSIVPLIGGVDVSNVKNQSNHLAFILSQKYNCHIDYFYAPAIAESLEMKEAFDQSQFIRDIIQKGKNVDMAITAVGNPIESSSYRKLGYFSEEDACEMKEKNVIGDILATFFNKNGESVPTNISKKMIGVNLDDLMNVPEVVVVASGKEKAPSIQHLLKQPIIDHLIIDSEIATTL</sequence>
<evidence type="ECO:0000256" key="1">
    <source>
        <dbReference type="ARBA" id="ARBA00010466"/>
    </source>
</evidence>
<evidence type="ECO:0000256" key="3">
    <source>
        <dbReference type="ARBA" id="ARBA00023125"/>
    </source>
</evidence>
<organism evidence="6 7">
    <name type="scientific">Tetragenococcus halophilus</name>
    <name type="common">Pediococcus halophilus</name>
    <dbReference type="NCBI Taxonomy" id="51669"/>
    <lineage>
        <taxon>Bacteria</taxon>
        <taxon>Bacillati</taxon>
        <taxon>Bacillota</taxon>
        <taxon>Bacilli</taxon>
        <taxon>Lactobacillales</taxon>
        <taxon>Enterococcaceae</taxon>
        <taxon>Tetragenococcus</taxon>
    </lineage>
</organism>
<dbReference type="PANTHER" id="PTHR34294">
    <property type="entry name" value="TRANSCRIPTIONAL REGULATOR-RELATED"/>
    <property type="match status" value="1"/>
</dbReference>
<dbReference type="GO" id="GO:0030246">
    <property type="term" value="F:carbohydrate binding"/>
    <property type="evidence" value="ECO:0007669"/>
    <property type="project" value="InterPro"/>
</dbReference>
<dbReference type="RefSeq" id="WP_103891958.1">
    <property type="nucleotide sequence ID" value="NZ_CP027768.1"/>
</dbReference>
<accession>A0A3G5FID6</accession>
<dbReference type="Proteomes" id="UP000280475">
    <property type="component" value="Chromosome"/>
</dbReference>
<feature type="domain" description="Sugar-binding" evidence="5">
    <location>
        <begin position="60"/>
        <end position="308"/>
    </location>
</feature>
<gene>
    <name evidence="6" type="ORF">C7H83_05820</name>
</gene>
<evidence type="ECO:0000313" key="7">
    <source>
        <dbReference type="Proteomes" id="UP000280475"/>
    </source>
</evidence>
<evidence type="ECO:0000313" key="6">
    <source>
        <dbReference type="EMBL" id="AYW50015.1"/>
    </source>
</evidence>
<dbReference type="InterPro" id="IPR037171">
    <property type="entry name" value="NagB/RpiA_transferase-like"/>
</dbReference>
<keyword evidence="2" id="KW-0805">Transcription regulation</keyword>
<protein>
    <recommendedName>
        <fullName evidence="5">Sugar-binding domain-containing protein</fullName>
    </recommendedName>
</protein>
<dbReference type="AlphaFoldDB" id="A0A3G5FID6"/>
<comment type="similarity">
    <text evidence="1">Belongs to the SorC transcriptional regulatory family.</text>
</comment>
<dbReference type="PANTHER" id="PTHR34294:SF12">
    <property type="entry name" value="SUGAR-BINDING TRANSCRIPTIONAL REGULATOR"/>
    <property type="match status" value="1"/>
</dbReference>
<dbReference type="Pfam" id="PF04198">
    <property type="entry name" value="Sugar-bind"/>
    <property type="match status" value="1"/>
</dbReference>
<evidence type="ECO:0000256" key="2">
    <source>
        <dbReference type="ARBA" id="ARBA00023015"/>
    </source>
</evidence>
<keyword evidence="4" id="KW-0804">Transcription</keyword>
<evidence type="ECO:0000256" key="4">
    <source>
        <dbReference type="ARBA" id="ARBA00023163"/>
    </source>
</evidence>
<dbReference type="GO" id="GO:0003677">
    <property type="term" value="F:DNA binding"/>
    <property type="evidence" value="ECO:0007669"/>
    <property type="project" value="UniProtKB-KW"/>
</dbReference>
<dbReference type="EMBL" id="CP027768">
    <property type="protein sequence ID" value="AYW50015.1"/>
    <property type="molecule type" value="Genomic_DNA"/>
</dbReference>
<dbReference type="Gene3D" id="1.10.10.60">
    <property type="entry name" value="Homeodomain-like"/>
    <property type="match status" value="1"/>
</dbReference>
<dbReference type="SUPFAM" id="SSF100950">
    <property type="entry name" value="NagB/RpiA/CoA transferase-like"/>
    <property type="match status" value="1"/>
</dbReference>
<dbReference type="InterPro" id="IPR007324">
    <property type="entry name" value="Sugar-bd_dom_put"/>
</dbReference>